<dbReference type="InterPro" id="IPR018613">
    <property type="entry name" value="Ccdc97-like"/>
</dbReference>
<reference evidence="3 4" key="1">
    <citation type="journal article" date="2016" name="Genome Biol. Evol.">
        <title>Divergent and convergent evolution of fungal pathogenicity.</title>
        <authorList>
            <person name="Shang Y."/>
            <person name="Xiao G."/>
            <person name="Zheng P."/>
            <person name="Cen K."/>
            <person name="Zhan S."/>
            <person name="Wang C."/>
        </authorList>
    </citation>
    <scope>NUCLEOTIDE SEQUENCE [LARGE SCALE GENOMIC DNA]</scope>
    <source>
        <strain evidence="3 4">RCEF 2490</strain>
    </source>
</reference>
<feature type="compositionally biased region" description="Acidic residues" evidence="1">
    <location>
        <begin position="190"/>
        <end position="200"/>
    </location>
</feature>
<dbReference type="Pfam" id="PF09747">
    <property type="entry name" value="CCD97-like_C"/>
    <property type="match status" value="2"/>
</dbReference>
<protein>
    <recommendedName>
        <fullName evidence="2">CCD97-like C-terminal domain-containing protein</fullName>
    </recommendedName>
</protein>
<evidence type="ECO:0000313" key="4">
    <source>
        <dbReference type="Proteomes" id="UP000078544"/>
    </source>
</evidence>
<dbReference type="AlphaFoldDB" id="A0A168F9P0"/>
<feature type="domain" description="CCD97-like C-terminal" evidence="2">
    <location>
        <begin position="38"/>
        <end position="117"/>
    </location>
</feature>
<feature type="domain" description="CCD97-like C-terminal" evidence="2">
    <location>
        <begin position="143"/>
        <end position="197"/>
    </location>
</feature>
<evidence type="ECO:0000259" key="2">
    <source>
        <dbReference type="Pfam" id="PF09747"/>
    </source>
</evidence>
<dbReference type="EMBL" id="AZGY01000003">
    <property type="protein sequence ID" value="KZZ99633.1"/>
    <property type="molecule type" value="Genomic_DNA"/>
</dbReference>
<sequence length="216" mass="24949">MSRARDPDHEDPFSALYAKQVPRPAKSAAKTAQITAQNRRRAYLERHPSYFEHPDQELADPILYERLIKRHQTIEERQDEGQIKGYGRVLEADLARGESRLSALAAEAAHEQRSNGELMDPASRQTAQWKVHAVGLDHVWDEEATTRERGVELWQDYLRERFVQGGDDDFEYATVDENDEYDADARRDEQEDWFEDEEPSWDGGEAARGETGVQDF</sequence>
<evidence type="ECO:0000256" key="1">
    <source>
        <dbReference type="SAM" id="MobiDB-lite"/>
    </source>
</evidence>
<dbReference type="OrthoDB" id="333176at2759"/>
<dbReference type="InterPro" id="IPR040233">
    <property type="entry name" value="CCD97-like_C"/>
</dbReference>
<feature type="region of interest" description="Disordered" evidence="1">
    <location>
        <begin position="1"/>
        <end position="41"/>
    </location>
</feature>
<keyword evidence="4" id="KW-1185">Reference proteome</keyword>
<feature type="compositionally biased region" description="Acidic residues" evidence="1">
    <location>
        <begin position="173"/>
        <end position="182"/>
    </location>
</feature>
<feature type="compositionally biased region" description="Basic and acidic residues" evidence="1">
    <location>
        <begin position="1"/>
        <end position="12"/>
    </location>
</feature>
<organism evidence="3 4">
    <name type="scientific">Moelleriella libera RCEF 2490</name>
    <dbReference type="NCBI Taxonomy" id="1081109"/>
    <lineage>
        <taxon>Eukaryota</taxon>
        <taxon>Fungi</taxon>
        <taxon>Dikarya</taxon>
        <taxon>Ascomycota</taxon>
        <taxon>Pezizomycotina</taxon>
        <taxon>Sordariomycetes</taxon>
        <taxon>Hypocreomycetidae</taxon>
        <taxon>Hypocreales</taxon>
        <taxon>Clavicipitaceae</taxon>
        <taxon>Moelleriella</taxon>
    </lineage>
</organism>
<dbReference type="Proteomes" id="UP000078544">
    <property type="component" value="Unassembled WGS sequence"/>
</dbReference>
<gene>
    <name evidence="3" type="ORF">AAL_02205</name>
</gene>
<accession>A0A168F9P0</accession>
<comment type="caution">
    <text evidence="3">The sequence shown here is derived from an EMBL/GenBank/DDBJ whole genome shotgun (WGS) entry which is preliminary data.</text>
</comment>
<proteinExistence type="predicted"/>
<name>A0A168F9P0_9HYPO</name>
<dbReference type="PANTHER" id="PTHR31840">
    <property type="entry name" value="COILED-COIL DOMAIN-CONTAINING PROTEIN 97"/>
    <property type="match status" value="1"/>
</dbReference>
<dbReference type="PANTHER" id="PTHR31840:SF1">
    <property type="entry name" value="COILED-COIL DOMAIN-CONTAINING PROTEIN 97"/>
    <property type="match status" value="1"/>
</dbReference>
<evidence type="ECO:0000313" key="3">
    <source>
        <dbReference type="EMBL" id="KZZ99633.1"/>
    </source>
</evidence>
<feature type="region of interest" description="Disordered" evidence="1">
    <location>
        <begin position="173"/>
        <end position="216"/>
    </location>
</feature>